<dbReference type="InterPro" id="IPR017452">
    <property type="entry name" value="GPCR_Rhodpsn_7TM"/>
</dbReference>
<dbReference type="WBParaSite" id="Pan_g17822.t1">
    <property type="protein sequence ID" value="Pan_g17822.t1"/>
    <property type="gene ID" value="Pan_g17822"/>
</dbReference>
<dbReference type="Proteomes" id="UP000492821">
    <property type="component" value="Unassembled WGS sequence"/>
</dbReference>
<accession>A0A7E4V8D5</accession>
<comment type="subcellular location">
    <subcellularLocation>
        <location evidence="1">Membrane</location>
    </subcellularLocation>
</comment>
<keyword evidence="3 5" id="KW-1133">Transmembrane helix</keyword>
<dbReference type="SUPFAM" id="SSF81321">
    <property type="entry name" value="Family A G protein-coupled receptor-like"/>
    <property type="match status" value="1"/>
</dbReference>
<feature type="transmembrane region" description="Helical" evidence="5">
    <location>
        <begin position="121"/>
        <end position="147"/>
    </location>
</feature>
<evidence type="ECO:0000259" key="6">
    <source>
        <dbReference type="PROSITE" id="PS50262"/>
    </source>
</evidence>
<evidence type="ECO:0000256" key="2">
    <source>
        <dbReference type="ARBA" id="ARBA00022692"/>
    </source>
</evidence>
<dbReference type="InterPro" id="IPR019424">
    <property type="entry name" value="7TM_GPCR_Srsx"/>
</dbReference>
<sequence>MIMLIIGLERILFIVYPLWFRNIRIRRTPIVLFTLSFSFISCVIAYTNSIIVSPNEETYYSCEPTWAFGENYGWCQSAMIISFQVGGLLLSLYAMYVSFLPRSILHFGNQYEKLIIERRRVFKSILIILLTVLFNSIPQGILLMLYLKAPTQFTAIKQIVSSVTCIKCVGNLYLYLLLTRTMRKLVHKDQLEASNKDSALGSPPYTYIALGAARMHYAAASPTLVRIMKRLSTPKNE</sequence>
<dbReference type="GO" id="GO:0016020">
    <property type="term" value="C:membrane"/>
    <property type="evidence" value="ECO:0007669"/>
    <property type="project" value="UniProtKB-SubCell"/>
</dbReference>
<evidence type="ECO:0000256" key="4">
    <source>
        <dbReference type="ARBA" id="ARBA00023136"/>
    </source>
</evidence>
<reference evidence="8" key="2">
    <citation type="submission" date="2020-10" db="UniProtKB">
        <authorList>
            <consortium name="WormBaseParasite"/>
        </authorList>
    </citation>
    <scope>IDENTIFICATION</scope>
</reference>
<keyword evidence="7" id="KW-1185">Reference proteome</keyword>
<evidence type="ECO:0000256" key="1">
    <source>
        <dbReference type="ARBA" id="ARBA00004370"/>
    </source>
</evidence>
<name>A0A7E4V8D5_PANRE</name>
<dbReference type="Pfam" id="PF10320">
    <property type="entry name" value="7TM_GPCR_Srsx"/>
    <property type="match status" value="1"/>
</dbReference>
<proteinExistence type="predicted"/>
<organism evidence="7 8">
    <name type="scientific">Panagrellus redivivus</name>
    <name type="common">Microworm</name>
    <dbReference type="NCBI Taxonomy" id="6233"/>
    <lineage>
        <taxon>Eukaryota</taxon>
        <taxon>Metazoa</taxon>
        <taxon>Ecdysozoa</taxon>
        <taxon>Nematoda</taxon>
        <taxon>Chromadorea</taxon>
        <taxon>Rhabditida</taxon>
        <taxon>Tylenchina</taxon>
        <taxon>Panagrolaimomorpha</taxon>
        <taxon>Panagrolaimoidea</taxon>
        <taxon>Panagrolaimidae</taxon>
        <taxon>Panagrellus</taxon>
    </lineage>
</organism>
<dbReference type="Gene3D" id="1.20.1070.10">
    <property type="entry name" value="Rhodopsin 7-helix transmembrane proteins"/>
    <property type="match status" value="1"/>
</dbReference>
<reference evidence="7" key="1">
    <citation type="journal article" date="2013" name="Genetics">
        <title>The draft genome and transcriptome of Panagrellus redivivus are shaped by the harsh demands of a free-living lifestyle.</title>
        <authorList>
            <person name="Srinivasan J."/>
            <person name="Dillman A.R."/>
            <person name="Macchietto M.G."/>
            <person name="Heikkinen L."/>
            <person name="Lakso M."/>
            <person name="Fracchia K.M."/>
            <person name="Antoshechkin I."/>
            <person name="Mortazavi A."/>
            <person name="Wong G."/>
            <person name="Sternberg P.W."/>
        </authorList>
    </citation>
    <scope>NUCLEOTIDE SEQUENCE [LARGE SCALE GENOMIC DNA]</scope>
    <source>
        <strain evidence="7">MT8872</strain>
    </source>
</reference>
<dbReference type="AlphaFoldDB" id="A0A7E4V8D5"/>
<feature type="transmembrane region" description="Helical" evidence="5">
    <location>
        <begin position="78"/>
        <end position="100"/>
    </location>
</feature>
<protein>
    <submittedName>
        <fullName evidence="8">G_PROTEIN_RECEP_F1_2 domain-containing protein</fullName>
    </submittedName>
</protein>
<feature type="domain" description="G-protein coupled receptors family 1 profile" evidence="6">
    <location>
        <begin position="1"/>
        <end position="175"/>
    </location>
</feature>
<dbReference type="PROSITE" id="PS50262">
    <property type="entry name" value="G_PROTEIN_RECEP_F1_2"/>
    <property type="match status" value="1"/>
</dbReference>
<keyword evidence="2 5" id="KW-0812">Transmembrane</keyword>
<evidence type="ECO:0000313" key="7">
    <source>
        <dbReference type="Proteomes" id="UP000492821"/>
    </source>
</evidence>
<evidence type="ECO:0000256" key="3">
    <source>
        <dbReference type="ARBA" id="ARBA00022989"/>
    </source>
</evidence>
<evidence type="ECO:0000313" key="8">
    <source>
        <dbReference type="WBParaSite" id="Pan_g17822.t1"/>
    </source>
</evidence>
<keyword evidence="4 5" id="KW-0472">Membrane</keyword>
<feature type="transmembrane region" description="Helical" evidence="5">
    <location>
        <begin position="159"/>
        <end position="178"/>
    </location>
</feature>
<feature type="transmembrane region" description="Helical" evidence="5">
    <location>
        <begin position="30"/>
        <end position="51"/>
    </location>
</feature>
<evidence type="ECO:0000256" key="5">
    <source>
        <dbReference type="SAM" id="Phobius"/>
    </source>
</evidence>